<dbReference type="Proteomes" id="UP000663855">
    <property type="component" value="Unassembled WGS sequence"/>
</dbReference>
<dbReference type="EMBL" id="CAJOBJ010033584">
    <property type="protein sequence ID" value="CAF4287283.1"/>
    <property type="molecule type" value="Genomic_DNA"/>
</dbReference>
<accession>A0A815TQ42</accession>
<evidence type="ECO:0000313" key="5">
    <source>
        <dbReference type="Proteomes" id="UP000663855"/>
    </source>
</evidence>
<dbReference type="AlphaFoldDB" id="A0A815TQ42"/>
<dbReference type="Proteomes" id="UP000663834">
    <property type="component" value="Unassembled WGS sequence"/>
</dbReference>
<dbReference type="Proteomes" id="UP000681720">
    <property type="component" value="Unassembled WGS sequence"/>
</dbReference>
<comment type="caution">
    <text evidence="1">The sequence shown here is derived from an EMBL/GenBank/DDBJ whole genome shotgun (WGS) entry which is preliminary data.</text>
</comment>
<dbReference type="EMBL" id="CAJOBH010027171">
    <property type="protein sequence ID" value="CAF4256805.1"/>
    <property type="molecule type" value="Genomic_DNA"/>
</dbReference>
<dbReference type="Proteomes" id="UP000681967">
    <property type="component" value="Unassembled WGS sequence"/>
</dbReference>
<proteinExistence type="predicted"/>
<dbReference type="EMBL" id="CAJNOV010013142">
    <property type="protein sequence ID" value="CAF1511550.1"/>
    <property type="molecule type" value="Genomic_DNA"/>
</dbReference>
<evidence type="ECO:0000313" key="1">
    <source>
        <dbReference type="EMBL" id="CAF1511550.1"/>
    </source>
</evidence>
<protein>
    <submittedName>
        <fullName evidence="1">Uncharacterized protein</fullName>
    </submittedName>
</protein>
<organism evidence="1 5">
    <name type="scientific">Rotaria magnacalcarata</name>
    <dbReference type="NCBI Taxonomy" id="392030"/>
    <lineage>
        <taxon>Eukaryota</taxon>
        <taxon>Metazoa</taxon>
        <taxon>Spiralia</taxon>
        <taxon>Gnathifera</taxon>
        <taxon>Rotifera</taxon>
        <taxon>Eurotatoria</taxon>
        <taxon>Bdelloidea</taxon>
        <taxon>Philodinida</taxon>
        <taxon>Philodinidae</taxon>
        <taxon>Rotaria</taxon>
    </lineage>
</organism>
<sequence length="243" mass="28004">MQNFLLVRLGANLLADNDDFQHSLIQLQIIVNAFEYFSGPDQCVGYLTTIEDEKIFLIVSERYGESIVSLIHNMSQIETIYVFCSNNEQQEERLTNWPKVKGIYSSIQSVCTSLNKVVLKCEHNLIPMSFVSNQILAAGISGTQNLDQLEPSYMYSMFFKEILLEIEEDDTKATNEFVVYCRNQRISDSQLESFQRECDQKSPIWCYSSVGFLDSMLNKDLRLLNMKTMIKMGFFYSQATSET</sequence>
<evidence type="ECO:0000313" key="3">
    <source>
        <dbReference type="EMBL" id="CAF4256805.1"/>
    </source>
</evidence>
<name>A0A815TQ42_9BILA</name>
<reference evidence="1" key="1">
    <citation type="submission" date="2021-02" db="EMBL/GenBank/DDBJ databases">
        <authorList>
            <person name="Nowell W R."/>
        </authorList>
    </citation>
    <scope>NUCLEOTIDE SEQUENCE</scope>
</reference>
<gene>
    <name evidence="3" type="ORF">BYL167_LOCUS25762</name>
    <name evidence="1" type="ORF">CJN711_LOCUS27853</name>
    <name evidence="4" type="ORF">GIL414_LOCUS25245</name>
    <name evidence="2" type="ORF">KQP761_LOCUS33997</name>
</gene>
<evidence type="ECO:0000313" key="2">
    <source>
        <dbReference type="EMBL" id="CAF1669702.1"/>
    </source>
</evidence>
<dbReference type="EMBL" id="CAJNOW010018959">
    <property type="protein sequence ID" value="CAF1669702.1"/>
    <property type="molecule type" value="Genomic_DNA"/>
</dbReference>
<dbReference type="OrthoDB" id="10047177at2759"/>
<evidence type="ECO:0000313" key="4">
    <source>
        <dbReference type="EMBL" id="CAF4287283.1"/>
    </source>
</evidence>